<feature type="domain" description="Cytochrome c" evidence="5">
    <location>
        <begin position="25"/>
        <end position="134"/>
    </location>
</feature>
<evidence type="ECO:0000259" key="5">
    <source>
        <dbReference type="PROSITE" id="PS51007"/>
    </source>
</evidence>
<keyword evidence="7" id="KW-1185">Reference proteome</keyword>
<sequence length="136" mass="14569">MRILLGIFGVAALVGVVACGEMETESERRGKDLYTSFCVSCHGVRGVADGPLAQSLPVAPADLSQLSASNDGVFPTERVMVQVFGYPGKFHQGLMPEFGPLLEGEQVEWVSPSGEKTLTPRALLDIVAYVKTLQET</sequence>
<keyword evidence="2 4" id="KW-0479">Metal-binding</keyword>
<name>A0A238J9E4_9RHOB</name>
<dbReference type="SUPFAM" id="SSF46626">
    <property type="entry name" value="Cytochrome c"/>
    <property type="match status" value="1"/>
</dbReference>
<keyword evidence="3 4" id="KW-0408">Iron</keyword>
<dbReference type="GO" id="GO:0020037">
    <property type="term" value="F:heme binding"/>
    <property type="evidence" value="ECO:0007669"/>
    <property type="project" value="InterPro"/>
</dbReference>
<protein>
    <submittedName>
        <fullName evidence="6">Cytochrome c</fullName>
    </submittedName>
</protein>
<evidence type="ECO:0000256" key="4">
    <source>
        <dbReference type="PROSITE-ProRule" id="PRU00433"/>
    </source>
</evidence>
<dbReference type="InterPro" id="IPR009056">
    <property type="entry name" value="Cyt_c-like_dom"/>
</dbReference>
<proteinExistence type="predicted"/>
<evidence type="ECO:0000313" key="6">
    <source>
        <dbReference type="EMBL" id="SMX27330.1"/>
    </source>
</evidence>
<evidence type="ECO:0000313" key="7">
    <source>
        <dbReference type="Proteomes" id="UP000225972"/>
    </source>
</evidence>
<reference evidence="7" key="1">
    <citation type="submission" date="2017-05" db="EMBL/GenBank/DDBJ databases">
        <authorList>
            <person name="Rodrigo-Torres L."/>
            <person name="Arahal R. D."/>
            <person name="Lucena T."/>
        </authorList>
    </citation>
    <scope>NUCLEOTIDE SEQUENCE [LARGE SCALE GENOMIC DNA]</scope>
    <source>
        <strain evidence="7">CECT 8649</strain>
    </source>
</reference>
<evidence type="ECO:0000256" key="1">
    <source>
        <dbReference type="ARBA" id="ARBA00022617"/>
    </source>
</evidence>
<dbReference type="Pfam" id="PF13442">
    <property type="entry name" value="Cytochrome_CBB3"/>
    <property type="match status" value="1"/>
</dbReference>
<dbReference type="Proteomes" id="UP000225972">
    <property type="component" value="Unassembled WGS sequence"/>
</dbReference>
<gene>
    <name evidence="6" type="ORF">TRP8649_01433</name>
</gene>
<dbReference type="AlphaFoldDB" id="A0A238J9E4"/>
<dbReference type="OrthoDB" id="335174at2"/>
<accession>A0A238J9E4</accession>
<dbReference type="InterPro" id="IPR036909">
    <property type="entry name" value="Cyt_c-like_dom_sf"/>
</dbReference>
<dbReference type="PROSITE" id="PS51007">
    <property type="entry name" value="CYTC"/>
    <property type="match status" value="1"/>
</dbReference>
<keyword evidence="1 4" id="KW-0349">Heme</keyword>
<organism evidence="6 7">
    <name type="scientific">Pelagimonas phthalicica</name>
    <dbReference type="NCBI Taxonomy" id="1037362"/>
    <lineage>
        <taxon>Bacteria</taxon>
        <taxon>Pseudomonadati</taxon>
        <taxon>Pseudomonadota</taxon>
        <taxon>Alphaproteobacteria</taxon>
        <taxon>Rhodobacterales</taxon>
        <taxon>Roseobacteraceae</taxon>
        <taxon>Pelagimonas</taxon>
    </lineage>
</organism>
<dbReference type="RefSeq" id="WP_099243487.1">
    <property type="nucleotide sequence ID" value="NZ_FXXP01000001.1"/>
</dbReference>
<dbReference type="PROSITE" id="PS51257">
    <property type="entry name" value="PROKAR_LIPOPROTEIN"/>
    <property type="match status" value="1"/>
</dbReference>
<evidence type="ECO:0000256" key="2">
    <source>
        <dbReference type="ARBA" id="ARBA00022723"/>
    </source>
</evidence>
<dbReference type="Gene3D" id="1.10.760.10">
    <property type="entry name" value="Cytochrome c-like domain"/>
    <property type="match status" value="1"/>
</dbReference>
<dbReference type="GO" id="GO:0046872">
    <property type="term" value="F:metal ion binding"/>
    <property type="evidence" value="ECO:0007669"/>
    <property type="project" value="UniProtKB-KW"/>
</dbReference>
<dbReference type="GO" id="GO:0009055">
    <property type="term" value="F:electron transfer activity"/>
    <property type="evidence" value="ECO:0007669"/>
    <property type="project" value="InterPro"/>
</dbReference>
<evidence type="ECO:0000256" key="3">
    <source>
        <dbReference type="ARBA" id="ARBA00023004"/>
    </source>
</evidence>
<dbReference type="EMBL" id="FXXP01000001">
    <property type="protein sequence ID" value="SMX27330.1"/>
    <property type="molecule type" value="Genomic_DNA"/>
</dbReference>